<evidence type="ECO:0000256" key="8">
    <source>
        <dbReference type="ARBA" id="ARBA00042619"/>
    </source>
</evidence>
<dbReference type="eggNOG" id="COG1233">
    <property type="taxonomic scope" value="Bacteria"/>
</dbReference>
<evidence type="ECO:0000259" key="11">
    <source>
        <dbReference type="Pfam" id="PF01593"/>
    </source>
</evidence>
<dbReference type="STRING" id="1385510.GCA_000425205_02337"/>
<comment type="catalytic activity">
    <reaction evidence="9">
        <text>all-trans-4,4'-diaponeurosporene + 2 AH2 + 2 O2 = 4,4'-diaponeurosporenal + 2 A + 3 H2O</text>
        <dbReference type="Rhea" id="RHEA:56104"/>
        <dbReference type="ChEBI" id="CHEBI:13193"/>
        <dbReference type="ChEBI" id="CHEBI:15377"/>
        <dbReference type="ChEBI" id="CHEBI:15379"/>
        <dbReference type="ChEBI" id="CHEBI:17499"/>
        <dbReference type="ChEBI" id="CHEBI:62743"/>
        <dbReference type="ChEBI" id="CHEBI:79065"/>
    </reaction>
</comment>
<dbReference type="Pfam" id="PF01593">
    <property type="entry name" value="Amino_oxidase"/>
    <property type="match status" value="1"/>
</dbReference>
<dbReference type="PANTHER" id="PTHR43734:SF7">
    <property type="entry name" value="4,4'-DIAPONEUROSPORENE OXYGENASE"/>
    <property type="match status" value="1"/>
</dbReference>
<dbReference type="SUPFAM" id="SSF51905">
    <property type="entry name" value="FAD/NAD(P)-binding domain"/>
    <property type="match status" value="1"/>
</dbReference>
<feature type="domain" description="Amine oxidase" evidence="11">
    <location>
        <begin position="11"/>
        <end position="485"/>
    </location>
</feature>
<dbReference type="EMBL" id="AVPE01000009">
    <property type="protein sequence ID" value="KGX91598.1"/>
    <property type="molecule type" value="Genomic_DNA"/>
</dbReference>
<dbReference type="Gene3D" id="3.50.50.60">
    <property type="entry name" value="FAD/NAD(P)-binding domain"/>
    <property type="match status" value="2"/>
</dbReference>
<evidence type="ECO:0000313" key="12">
    <source>
        <dbReference type="EMBL" id="KGX91598.1"/>
    </source>
</evidence>
<evidence type="ECO:0000256" key="3">
    <source>
        <dbReference type="ARBA" id="ARBA00023002"/>
    </source>
</evidence>
<dbReference type="PANTHER" id="PTHR43734">
    <property type="entry name" value="PHYTOENE DESATURASE"/>
    <property type="match status" value="1"/>
</dbReference>
<dbReference type="InterPro" id="IPR014105">
    <property type="entry name" value="Carotenoid/retinoid_OxRdtase"/>
</dbReference>
<comment type="cofactor">
    <cofactor evidence="1">
        <name>FAD</name>
        <dbReference type="ChEBI" id="CHEBI:57692"/>
    </cofactor>
</comment>
<dbReference type="InterPro" id="IPR002937">
    <property type="entry name" value="Amino_oxidase"/>
</dbReference>
<keyword evidence="13" id="KW-1185">Reference proteome</keyword>
<dbReference type="OrthoDB" id="9814556at2"/>
<reference evidence="12 13" key="1">
    <citation type="submission" date="2013-08" db="EMBL/GenBank/DDBJ databases">
        <authorList>
            <person name="Huang J."/>
            <person name="Wang G."/>
        </authorList>
    </citation>
    <scope>NUCLEOTIDE SEQUENCE [LARGE SCALE GENOMIC DNA]</scope>
    <source>
        <strain evidence="12 13">JSM 076056</strain>
    </source>
</reference>
<dbReference type="PRINTS" id="PR00420">
    <property type="entry name" value="RNGMNOXGNASE"/>
</dbReference>
<dbReference type="GO" id="GO:0016117">
    <property type="term" value="P:carotenoid biosynthetic process"/>
    <property type="evidence" value="ECO:0007669"/>
    <property type="project" value="UniProtKB-KW"/>
</dbReference>
<evidence type="ECO:0000256" key="10">
    <source>
        <dbReference type="RuleBase" id="RU362075"/>
    </source>
</evidence>
<evidence type="ECO:0000256" key="4">
    <source>
        <dbReference type="ARBA" id="ARBA00037901"/>
    </source>
</evidence>
<proteinExistence type="inferred from homology"/>
<dbReference type="AlphaFoldDB" id="A0A0A5GK54"/>
<evidence type="ECO:0000256" key="5">
    <source>
        <dbReference type="ARBA" id="ARBA00038194"/>
    </source>
</evidence>
<evidence type="ECO:0000256" key="6">
    <source>
        <dbReference type="ARBA" id="ARBA00039159"/>
    </source>
</evidence>
<evidence type="ECO:0000256" key="2">
    <source>
        <dbReference type="ARBA" id="ARBA00022746"/>
    </source>
</evidence>
<comment type="similarity">
    <text evidence="5">Belongs to the carotenoid/retinoid oxidoreductase family. CrtP subfamily.</text>
</comment>
<name>A0A0A5GK54_9BACI</name>
<protein>
    <recommendedName>
        <fullName evidence="6">4,4'-diaponeurosporene oxygenase</fullName>
    </recommendedName>
    <alternativeName>
        <fullName evidence="7">4,4'-diaponeurosporene oxidase</fullName>
    </alternativeName>
    <alternativeName>
        <fullName evidence="8">Carotenoid oxidase</fullName>
    </alternativeName>
</protein>
<evidence type="ECO:0000256" key="7">
    <source>
        <dbReference type="ARBA" id="ARBA00041900"/>
    </source>
</evidence>
<dbReference type="Proteomes" id="UP000030528">
    <property type="component" value="Unassembled WGS sequence"/>
</dbReference>
<evidence type="ECO:0000256" key="1">
    <source>
        <dbReference type="ARBA" id="ARBA00001974"/>
    </source>
</evidence>
<evidence type="ECO:0000313" key="13">
    <source>
        <dbReference type="Proteomes" id="UP000030528"/>
    </source>
</evidence>
<dbReference type="NCBIfam" id="TIGR02734">
    <property type="entry name" value="crtI_fam"/>
    <property type="match status" value="1"/>
</dbReference>
<comment type="pathway">
    <text evidence="4">Carotenoid biosynthesis; staphyloxanthin biosynthesis; staphyloxanthin from farnesyl diphosphate: step 3/5.</text>
</comment>
<dbReference type="RefSeq" id="WP_026800679.1">
    <property type="nucleotide sequence ID" value="NZ_AULI01000009.1"/>
</dbReference>
<evidence type="ECO:0000256" key="9">
    <source>
        <dbReference type="ARBA" id="ARBA00048532"/>
    </source>
</evidence>
<accession>A0A0A5GK54</accession>
<dbReference type="GO" id="GO:0016491">
    <property type="term" value="F:oxidoreductase activity"/>
    <property type="evidence" value="ECO:0007669"/>
    <property type="project" value="UniProtKB-KW"/>
</dbReference>
<keyword evidence="3 10" id="KW-0560">Oxidoreductase</keyword>
<gene>
    <name evidence="12" type="ORF">N781_03680</name>
</gene>
<comment type="caution">
    <text evidence="12">The sequence shown here is derived from an EMBL/GenBank/DDBJ whole genome shotgun (WGS) entry which is preliminary data.</text>
</comment>
<keyword evidence="2 10" id="KW-0125">Carotenoid biosynthesis</keyword>
<sequence>MKSVAIVGGGLGGLSAAIYLAKAGYDVSIFEKNAHFGGKMMPVQLGTYHFDFGPNTITMPDVFKDVLRQGGETYEHTLHFEKLESHTRNVFNDGVSFDLSSDPRRMVQQLLKIDPKGARHYPSFLKEIGRLYEQSTKHFLNRTFRSWTDYLSPSLSNAFFRVRPFQTMNEFFNLYFENPKVLQALNRYATYIGSSPYVAPATFAMIAYLELIQGVYYVRGGNTQIAKQFEELATSLGVKLYPNTQITHVPVQEGIAKGVETEDGRMIEVDRVILNGDLLHLFPKLVKEEHRPRFSNKKANSYQPSISGFVILAGVNKRFSTLAHHQLYFSSNYEKEFKQLQQGDYAEDPTIYICTSSKSDPSVSPDGDNLFILVNAPALTKDGQMMEDPERYKNRIYDILERHGLHIRSSLVEETVFTPKDLYEQFGAYRGSIYGPASERRIDAFLRPFNVSQDLSNLYFVGGSTHPGGGSPMVVLSGKNIAEVIKNEDKKA</sequence>
<dbReference type="InterPro" id="IPR036188">
    <property type="entry name" value="FAD/NAD-bd_sf"/>
</dbReference>
<organism evidence="12 13">
    <name type="scientific">Pontibacillus halophilus JSM 076056 = DSM 19796</name>
    <dbReference type="NCBI Taxonomy" id="1385510"/>
    <lineage>
        <taxon>Bacteria</taxon>
        <taxon>Bacillati</taxon>
        <taxon>Bacillota</taxon>
        <taxon>Bacilli</taxon>
        <taxon>Bacillales</taxon>
        <taxon>Bacillaceae</taxon>
        <taxon>Pontibacillus</taxon>
    </lineage>
</organism>